<evidence type="ECO:0000313" key="1">
    <source>
        <dbReference type="EMBL" id="CAH9090340.1"/>
    </source>
</evidence>
<dbReference type="AlphaFoldDB" id="A0AAV0D4W5"/>
<dbReference type="InterPro" id="IPR011009">
    <property type="entry name" value="Kinase-like_dom_sf"/>
</dbReference>
<name>A0AAV0D4W5_9ASTE</name>
<keyword evidence="2" id="KW-1185">Reference proteome</keyword>
<protein>
    <recommendedName>
        <fullName evidence="3">Protein kinase domain-containing protein</fullName>
    </recommendedName>
</protein>
<organism evidence="1 2">
    <name type="scientific">Cuscuta epithymum</name>
    <dbReference type="NCBI Taxonomy" id="186058"/>
    <lineage>
        <taxon>Eukaryota</taxon>
        <taxon>Viridiplantae</taxon>
        <taxon>Streptophyta</taxon>
        <taxon>Embryophyta</taxon>
        <taxon>Tracheophyta</taxon>
        <taxon>Spermatophyta</taxon>
        <taxon>Magnoliopsida</taxon>
        <taxon>eudicotyledons</taxon>
        <taxon>Gunneridae</taxon>
        <taxon>Pentapetalae</taxon>
        <taxon>asterids</taxon>
        <taxon>lamiids</taxon>
        <taxon>Solanales</taxon>
        <taxon>Convolvulaceae</taxon>
        <taxon>Cuscuteae</taxon>
        <taxon>Cuscuta</taxon>
        <taxon>Cuscuta subgen. Cuscuta</taxon>
    </lineage>
</organism>
<dbReference type="EMBL" id="CAMAPF010000064">
    <property type="protein sequence ID" value="CAH9090340.1"/>
    <property type="molecule type" value="Genomic_DNA"/>
</dbReference>
<feature type="non-terminal residue" evidence="1">
    <location>
        <position position="99"/>
    </location>
</feature>
<dbReference type="Proteomes" id="UP001152523">
    <property type="component" value="Unassembled WGS sequence"/>
</dbReference>
<proteinExistence type="predicted"/>
<evidence type="ECO:0000313" key="2">
    <source>
        <dbReference type="Proteomes" id="UP001152523"/>
    </source>
</evidence>
<accession>A0AAV0D4W5</accession>
<dbReference type="SUPFAM" id="SSF56112">
    <property type="entry name" value="Protein kinase-like (PK-like)"/>
    <property type="match status" value="1"/>
</dbReference>
<sequence length="99" mass="11255">MLLDDEFGWHNRKRVASQLADLLAWLHRRRIAVGSVEGSCIIKEMNIKVLGFGCVSRDIDEDSKLPVSKAYHREAYEVVFGGVRMMKSDVFVFGILVVE</sequence>
<dbReference type="Gene3D" id="1.10.510.10">
    <property type="entry name" value="Transferase(Phosphotransferase) domain 1"/>
    <property type="match status" value="1"/>
</dbReference>
<comment type="caution">
    <text evidence="1">The sequence shown here is derived from an EMBL/GenBank/DDBJ whole genome shotgun (WGS) entry which is preliminary data.</text>
</comment>
<evidence type="ECO:0008006" key="3">
    <source>
        <dbReference type="Google" id="ProtNLM"/>
    </source>
</evidence>
<reference evidence="1" key="1">
    <citation type="submission" date="2022-07" db="EMBL/GenBank/DDBJ databases">
        <authorList>
            <person name="Macas J."/>
            <person name="Novak P."/>
            <person name="Neumann P."/>
        </authorList>
    </citation>
    <scope>NUCLEOTIDE SEQUENCE</scope>
</reference>
<gene>
    <name evidence="1" type="ORF">CEPIT_LOCUS11216</name>
</gene>